<feature type="compositionally biased region" description="Low complexity" evidence="1">
    <location>
        <begin position="451"/>
        <end position="464"/>
    </location>
</feature>
<feature type="compositionally biased region" description="Low complexity" evidence="1">
    <location>
        <begin position="191"/>
        <end position="201"/>
    </location>
</feature>
<organism evidence="2 3">
    <name type="scientific">Clohesyomyces aquaticus</name>
    <dbReference type="NCBI Taxonomy" id="1231657"/>
    <lineage>
        <taxon>Eukaryota</taxon>
        <taxon>Fungi</taxon>
        <taxon>Dikarya</taxon>
        <taxon>Ascomycota</taxon>
        <taxon>Pezizomycotina</taxon>
        <taxon>Dothideomycetes</taxon>
        <taxon>Pleosporomycetidae</taxon>
        <taxon>Pleosporales</taxon>
        <taxon>Lindgomycetaceae</taxon>
        <taxon>Clohesyomyces</taxon>
    </lineage>
</organism>
<feature type="compositionally biased region" description="Low complexity" evidence="1">
    <location>
        <begin position="267"/>
        <end position="280"/>
    </location>
</feature>
<feature type="compositionally biased region" description="Polar residues" evidence="1">
    <location>
        <begin position="488"/>
        <end position="527"/>
    </location>
</feature>
<feature type="region of interest" description="Disordered" evidence="1">
    <location>
        <begin position="183"/>
        <end position="295"/>
    </location>
</feature>
<evidence type="ECO:0000313" key="2">
    <source>
        <dbReference type="EMBL" id="ORY10043.1"/>
    </source>
</evidence>
<accession>A0A1Y1ZIH0</accession>
<feature type="compositionally biased region" description="Polar residues" evidence="1">
    <location>
        <begin position="375"/>
        <end position="403"/>
    </location>
</feature>
<feature type="compositionally biased region" description="Polar residues" evidence="1">
    <location>
        <begin position="430"/>
        <end position="450"/>
    </location>
</feature>
<feature type="compositionally biased region" description="Low complexity" evidence="1">
    <location>
        <begin position="528"/>
        <end position="544"/>
    </location>
</feature>
<dbReference type="OrthoDB" id="3595619at2759"/>
<sequence length="642" mass="69695">MAPDTESRTPWLALSFGCCASRRDSIDDNGATLRANGETEMRICYDQPQAVAQPRAEPIHTRPTTSHSMKHVSQWVSSGREFATRASSRASIHTIHKPRNSRAKARPSIGRPTDFRHCDGLDGFDSVQSMLDDAPMPVRRRRSFRPLELSIYLPDGRLSPLPDFTTVEWEKLPAELELPAQALVRDRDSRTSSVSSNRSSSYLIQRKPVGSGSRRSSVQSQNSLQSRPGSVSLPFLLEEPTTRPESVLSNPNTLQRSNTQSTFASTRRIVSRLPSPSRSRSNTETSQRGSLRRAKTDVDEAIRELNTIVEERRASAYRSNNLTPALINRPPPSPSHHVPMIAPSLRMHVRSETLSDIGSAFSVPLACKPLPTPPASKSLSRTNTRLTLSPPSHTSTGGPLSSNPITPPTPTIPTPTTPIHRLGAWLKRSMPTTPTSPSLFKAYSSTSNSKPQTPTTQPAPAATPFYQCTPPLPPSSHSDSPSMKLASRPSTAGSRTVVHTRQDSNDTATVTLFSTNSDHQSYPSTPALSTRSLSPEPLTSPLTPARNTLTQNSNPNPNILKGTGKPRRVPTPLTLAKEKEMMLEAPLASARSFVSTRSANGGQLKPPMSPNYGLLAGMEMSVKAGMRESALSMEGSPVGVAF</sequence>
<evidence type="ECO:0000256" key="1">
    <source>
        <dbReference type="SAM" id="MobiDB-lite"/>
    </source>
</evidence>
<dbReference type="STRING" id="1231657.A0A1Y1ZIH0"/>
<reference evidence="2 3" key="1">
    <citation type="submission" date="2016-07" db="EMBL/GenBank/DDBJ databases">
        <title>Pervasive Adenine N6-methylation of Active Genes in Fungi.</title>
        <authorList>
            <consortium name="DOE Joint Genome Institute"/>
            <person name="Mondo S.J."/>
            <person name="Dannebaum R.O."/>
            <person name="Kuo R.C."/>
            <person name="Labutti K."/>
            <person name="Haridas S."/>
            <person name="Kuo A."/>
            <person name="Salamov A."/>
            <person name="Ahrendt S.R."/>
            <person name="Lipzen A."/>
            <person name="Sullivan W."/>
            <person name="Andreopoulos W.B."/>
            <person name="Clum A."/>
            <person name="Lindquist E."/>
            <person name="Daum C."/>
            <person name="Ramamoorthy G.K."/>
            <person name="Gryganskyi A."/>
            <person name="Culley D."/>
            <person name="Magnuson J.K."/>
            <person name="James T.Y."/>
            <person name="O'Malley M.A."/>
            <person name="Stajich J.E."/>
            <person name="Spatafora J.W."/>
            <person name="Visel A."/>
            <person name="Grigoriev I.V."/>
        </authorList>
    </citation>
    <scope>NUCLEOTIDE SEQUENCE [LARGE SCALE GENOMIC DNA]</scope>
    <source>
        <strain evidence="2 3">CBS 115471</strain>
    </source>
</reference>
<name>A0A1Y1ZIH0_9PLEO</name>
<comment type="caution">
    <text evidence="2">The sequence shown here is derived from an EMBL/GenBank/DDBJ whole genome shotgun (WGS) entry which is preliminary data.</text>
</comment>
<evidence type="ECO:0000313" key="3">
    <source>
        <dbReference type="Proteomes" id="UP000193144"/>
    </source>
</evidence>
<feature type="compositionally biased region" description="Polar residues" evidence="1">
    <location>
        <begin position="243"/>
        <end position="265"/>
    </location>
</feature>
<protein>
    <submittedName>
        <fullName evidence="2">Uncharacterized protein</fullName>
    </submittedName>
</protein>
<feature type="compositionally biased region" description="Low complexity" evidence="1">
    <location>
        <begin position="211"/>
        <end position="227"/>
    </location>
</feature>
<feature type="region of interest" description="Disordered" evidence="1">
    <location>
        <begin position="96"/>
        <end position="115"/>
    </location>
</feature>
<proteinExistence type="predicted"/>
<dbReference type="EMBL" id="MCFA01000078">
    <property type="protein sequence ID" value="ORY10043.1"/>
    <property type="molecule type" value="Genomic_DNA"/>
</dbReference>
<feature type="compositionally biased region" description="Pro residues" evidence="1">
    <location>
        <begin position="405"/>
        <end position="416"/>
    </location>
</feature>
<feature type="compositionally biased region" description="Polar residues" evidence="1">
    <location>
        <begin position="545"/>
        <end position="557"/>
    </location>
</feature>
<feature type="compositionally biased region" description="Basic residues" evidence="1">
    <location>
        <begin position="96"/>
        <end position="105"/>
    </location>
</feature>
<feature type="region of interest" description="Disordered" evidence="1">
    <location>
        <begin position="371"/>
        <end position="570"/>
    </location>
</feature>
<dbReference type="AlphaFoldDB" id="A0A1Y1ZIH0"/>
<gene>
    <name evidence="2" type="ORF">BCR34DRAFT_357328</name>
</gene>
<keyword evidence="3" id="KW-1185">Reference proteome</keyword>
<dbReference type="Proteomes" id="UP000193144">
    <property type="component" value="Unassembled WGS sequence"/>
</dbReference>
<feature type="region of interest" description="Disordered" evidence="1">
    <location>
        <begin position="51"/>
        <end position="71"/>
    </location>
</feature>